<evidence type="ECO:0000256" key="10">
    <source>
        <dbReference type="SAM" id="MobiDB-lite"/>
    </source>
</evidence>
<feature type="compositionally biased region" description="Acidic residues" evidence="10">
    <location>
        <begin position="274"/>
        <end position="291"/>
    </location>
</feature>
<keyword evidence="13" id="KW-1185">Reference proteome</keyword>
<evidence type="ECO:0000256" key="1">
    <source>
        <dbReference type="ARBA" id="ARBA00003202"/>
    </source>
</evidence>
<comment type="similarity">
    <text evidence="4">Belongs to the IWR1/SLC7A6OS family.</text>
</comment>
<feature type="region of interest" description="Disordered" evidence="10">
    <location>
        <begin position="270"/>
        <end position="336"/>
    </location>
</feature>
<dbReference type="PANTHER" id="PTHR31196:SF2">
    <property type="entry name" value="RNA POLYMERASE II NUCLEAR LOCALIZATION PROTEIN SLC7A6OS-RELATED"/>
    <property type="match status" value="1"/>
</dbReference>
<dbReference type="InterPro" id="IPR013883">
    <property type="entry name" value="TF_Iwr1_dom"/>
</dbReference>
<feature type="region of interest" description="Disordered" evidence="10">
    <location>
        <begin position="213"/>
        <end position="253"/>
    </location>
</feature>
<evidence type="ECO:0000313" key="13">
    <source>
        <dbReference type="Proteomes" id="UP000440578"/>
    </source>
</evidence>
<accession>A0A6A4WR92</accession>
<gene>
    <name evidence="12" type="primary">Slc7a6os_1</name>
    <name evidence="12" type="ORF">FJT64_023176</name>
</gene>
<feature type="region of interest" description="Disordered" evidence="10">
    <location>
        <begin position="71"/>
        <end position="167"/>
    </location>
</feature>
<protein>
    <recommendedName>
        <fullName evidence="5">Probable RNA polymerase II nuclear localization protein SLC7A6OS</fullName>
    </recommendedName>
</protein>
<dbReference type="GO" id="GO:0005737">
    <property type="term" value="C:cytoplasm"/>
    <property type="evidence" value="ECO:0007669"/>
    <property type="project" value="UniProtKB-SubCell"/>
</dbReference>
<comment type="caution">
    <text evidence="12">The sequence shown here is derived from an EMBL/GenBank/DDBJ whole genome shotgun (WGS) entry which is preliminary data.</text>
</comment>
<feature type="compositionally biased region" description="Low complexity" evidence="10">
    <location>
        <begin position="143"/>
        <end position="158"/>
    </location>
</feature>
<evidence type="ECO:0000256" key="3">
    <source>
        <dbReference type="ARBA" id="ARBA00004496"/>
    </source>
</evidence>
<dbReference type="GO" id="GO:0015031">
    <property type="term" value="P:protein transport"/>
    <property type="evidence" value="ECO:0007669"/>
    <property type="project" value="UniProtKB-KW"/>
</dbReference>
<sequence length="336" mass="36846">MTSVIRIKRKVGDDPQQALLATKRRRLHSGDEAAASSSADTPLSAVLQFVGTMKPEDTTLPDAALSAVRAQRKSGAARRDPMSVPAAVERAKEARRARLQDEQKARRYRIVARRRGEPDGESADADSDLASLPGVIDVEEEAPAASAASSKPPSGPEEQLTCNGQVMERVAVPDPTSTTYVYDLYVSSAPLSADDDLLELRPCDDVQLWDHRAARHSDSDDPFADDDDDSNDEDNWRNDYPEELGDSDYERYMNPVDGAEFDLIRRMEAHEIAGDDDDDEPLAYGLDELEEGGDKDPYDKYKARVLRQINGEDSDSDGDGGYLADSGDGSDEEEGY</sequence>
<feature type="region of interest" description="Disordered" evidence="10">
    <location>
        <begin position="1"/>
        <end position="41"/>
    </location>
</feature>
<feature type="domain" description="Transcription factor Iwr1" evidence="11">
    <location>
        <begin position="179"/>
        <end position="243"/>
    </location>
</feature>
<keyword evidence="9" id="KW-0539">Nucleus</keyword>
<evidence type="ECO:0000256" key="6">
    <source>
        <dbReference type="ARBA" id="ARBA00022448"/>
    </source>
</evidence>
<name>A0A6A4WR92_AMPAM</name>
<dbReference type="OrthoDB" id="6399332at2759"/>
<proteinExistence type="inferred from homology"/>
<keyword evidence="7" id="KW-0963">Cytoplasm</keyword>
<keyword evidence="8" id="KW-0653">Protein transport</keyword>
<dbReference type="GO" id="GO:0032502">
    <property type="term" value="P:developmental process"/>
    <property type="evidence" value="ECO:0007669"/>
    <property type="project" value="TreeGrafter"/>
</dbReference>
<evidence type="ECO:0000256" key="5">
    <source>
        <dbReference type="ARBA" id="ARBA00017036"/>
    </source>
</evidence>
<evidence type="ECO:0000256" key="8">
    <source>
        <dbReference type="ARBA" id="ARBA00022927"/>
    </source>
</evidence>
<dbReference type="GO" id="GO:0005634">
    <property type="term" value="C:nucleus"/>
    <property type="evidence" value="ECO:0007669"/>
    <property type="project" value="UniProtKB-SubCell"/>
</dbReference>
<keyword evidence="6" id="KW-0813">Transport</keyword>
<reference evidence="12 13" key="1">
    <citation type="submission" date="2019-07" db="EMBL/GenBank/DDBJ databases">
        <title>Draft genome assembly of a fouling barnacle, Amphibalanus amphitrite (Darwin, 1854): The first reference genome for Thecostraca.</title>
        <authorList>
            <person name="Kim W."/>
        </authorList>
    </citation>
    <scope>NUCLEOTIDE SEQUENCE [LARGE SCALE GENOMIC DNA]</scope>
    <source>
        <strain evidence="12">SNU_AA5</strain>
        <tissue evidence="12">Soma without cirri and trophi</tissue>
    </source>
</reference>
<evidence type="ECO:0000259" key="11">
    <source>
        <dbReference type="Pfam" id="PF08574"/>
    </source>
</evidence>
<dbReference type="InterPro" id="IPR040218">
    <property type="entry name" value="SLC7A6OS"/>
</dbReference>
<dbReference type="Proteomes" id="UP000440578">
    <property type="component" value="Unassembled WGS sequence"/>
</dbReference>
<feature type="compositionally biased region" description="Acidic residues" evidence="10">
    <location>
        <begin position="220"/>
        <end position="233"/>
    </location>
</feature>
<dbReference type="AlphaFoldDB" id="A0A6A4WR92"/>
<organism evidence="12 13">
    <name type="scientific">Amphibalanus amphitrite</name>
    <name type="common">Striped barnacle</name>
    <name type="synonym">Balanus amphitrite</name>
    <dbReference type="NCBI Taxonomy" id="1232801"/>
    <lineage>
        <taxon>Eukaryota</taxon>
        <taxon>Metazoa</taxon>
        <taxon>Ecdysozoa</taxon>
        <taxon>Arthropoda</taxon>
        <taxon>Crustacea</taxon>
        <taxon>Multicrustacea</taxon>
        <taxon>Cirripedia</taxon>
        <taxon>Thoracica</taxon>
        <taxon>Thoracicalcarea</taxon>
        <taxon>Balanomorpha</taxon>
        <taxon>Balanoidea</taxon>
        <taxon>Balanidae</taxon>
        <taxon>Amphibalaninae</taxon>
        <taxon>Amphibalanus</taxon>
    </lineage>
</organism>
<evidence type="ECO:0000256" key="4">
    <source>
        <dbReference type="ARBA" id="ARBA00010218"/>
    </source>
</evidence>
<evidence type="ECO:0000256" key="7">
    <source>
        <dbReference type="ARBA" id="ARBA00022490"/>
    </source>
</evidence>
<dbReference type="Pfam" id="PF08574">
    <property type="entry name" value="Iwr1"/>
    <property type="match status" value="1"/>
</dbReference>
<evidence type="ECO:0000256" key="9">
    <source>
        <dbReference type="ARBA" id="ARBA00023242"/>
    </source>
</evidence>
<feature type="compositionally biased region" description="Basic and acidic residues" evidence="10">
    <location>
        <begin position="292"/>
        <end position="302"/>
    </location>
</feature>
<comment type="function">
    <text evidence="1">Directs RNA polymerase II nuclear import.</text>
</comment>
<evidence type="ECO:0000256" key="2">
    <source>
        <dbReference type="ARBA" id="ARBA00004123"/>
    </source>
</evidence>
<feature type="compositionally biased region" description="Basic and acidic residues" evidence="10">
    <location>
        <begin position="89"/>
        <end position="105"/>
    </location>
</feature>
<dbReference type="PANTHER" id="PTHR31196">
    <property type="entry name" value="RNA POLYMERASE II NUCLEAR LOCALIZATION PROTEIN SLC7A6OS-RELATED"/>
    <property type="match status" value="1"/>
</dbReference>
<comment type="subcellular location">
    <subcellularLocation>
        <location evidence="3">Cytoplasm</location>
    </subcellularLocation>
    <subcellularLocation>
        <location evidence="2">Nucleus</location>
    </subcellularLocation>
</comment>
<evidence type="ECO:0000313" key="12">
    <source>
        <dbReference type="EMBL" id="KAF0305142.1"/>
    </source>
</evidence>
<dbReference type="EMBL" id="VIIS01000775">
    <property type="protein sequence ID" value="KAF0305142.1"/>
    <property type="molecule type" value="Genomic_DNA"/>
</dbReference>